<protein>
    <submittedName>
        <fullName evidence="9">ABC transporter permease</fullName>
    </submittedName>
</protein>
<feature type="transmembrane region" description="Helical" evidence="7">
    <location>
        <begin position="323"/>
        <end position="350"/>
    </location>
</feature>
<dbReference type="InterPro" id="IPR051447">
    <property type="entry name" value="Lipoprotein-release_system"/>
</dbReference>
<feature type="transmembrane region" description="Helical" evidence="7">
    <location>
        <begin position="278"/>
        <end position="302"/>
    </location>
</feature>
<evidence type="ECO:0000256" key="5">
    <source>
        <dbReference type="ARBA" id="ARBA00022989"/>
    </source>
</evidence>
<keyword evidence="3" id="KW-1003">Cell membrane</keyword>
<evidence type="ECO:0000256" key="3">
    <source>
        <dbReference type="ARBA" id="ARBA00022475"/>
    </source>
</evidence>
<evidence type="ECO:0000256" key="1">
    <source>
        <dbReference type="ARBA" id="ARBA00004651"/>
    </source>
</evidence>
<accession>A0A9D9HLT1</accession>
<dbReference type="EMBL" id="JADIMK010000074">
    <property type="protein sequence ID" value="MBO8456172.1"/>
    <property type="molecule type" value="Genomic_DNA"/>
</dbReference>
<keyword evidence="4 7" id="KW-0812">Transmembrane</keyword>
<dbReference type="AlphaFoldDB" id="A0A9D9HLT1"/>
<dbReference type="InterPro" id="IPR003838">
    <property type="entry name" value="ABC3_permease_C"/>
</dbReference>
<evidence type="ECO:0000313" key="10">
    <source>
        <dbReference type="Proteomes" id="UP000823617"/>
    </source>
</evidence>
<evidence type="ECO:0000259" key="8">
    <source>
        <dbReference type="Pfam" id="PF02687"/>
    </source>
</evidence>
<proteinExistence type="inferred from homology"/>
<dbReference type="GO" id="GO:0044874">
    <property type="term" value="P:lipoprotein localization to outer membrane"/>
    <property type="evidence" value="ECO:0007669"/>
    <property type="project" value="TreeGrafter"/>
</dbReference>
<comment type="subcellular location">
    <subcellularLocation>
        <location evidence="1">Cell membrane</location>
        <topology evidence="1">Multi-pass membrane protein</topology>
    </subcellularLocation>
</comment>
<dbReference type="Proteomes" id="UP000823617">
    <property type="component" value="Unassembled WGS sequence"/>
</dbReference>
<dbReference type="Pfam" id="PF02687">
    <property type="entry name" value="FtsX"/>
    <property type="match status" value="1"/>
</dbReference>
<feature type="domain" description="ABC3 transporter permease C-terminal" evidence="8">
    <location>
        <begin position="280"/>
        <end position="402"/>
    </location>
</feature>
<feature type="transmembrane region" description="Helical" evidence="7">
    <location>
        <begin position="370"/>
        <end position="394"/>
    </location>
</feature>
<keyword evidence="5 7" id="KW-1133">Transmembrane helix</keyword>
<sequence>MKLQFFIAWRYLFAKKSHNVINIISAISAIGMAIGTAALIIILSVYNGFDALVRSMLGNVEPELLVTPAQGKVFVPDSPAFDWAYGQASVTGICTVLEENVFISYDGKQSVAKAKGVDAIYEQDSPLRGHVRNGEFSLHRGDVPLAAAGTGLAWRLGINPRFVSPISLYFPSRTRNISLSNPAAAVESVNVYPSCTFSINNEVDNELLVVPIEKMRELLEYDDEVSAVEIRMEGASEKEIRRVKEEMRQRLGTEYKVSDRFEQNTSLYRMMKYEKASIYLILIFVIIIIAFNIFGSLSMLIIEKRGDIMTFRSMGAKDSLLKQIFILEGWMISLLGLAAGLVSGVGLSLLQQHYGFIKMPGNFIVQAYPVIISWQDILVTAAAVAIIGYLIALLPVASFYRRESGVPSDGSEVQDIR</sequence>
<keyword evidence="6 7" id="KW-0472">Membrane</keyword>
<evidence type="ECO:0000256" key="4">
    <source>
        <dbReference type="ARBA" id="ARBA00022692"/>
    </source>
</evidence>
<reference evidence="9" key="2">
    <citation type="journal article" date="2021" name="PeerJ">
        <title>Extensive microbial diversity within the chicken gut microbiome revealed by metagenomics and culture.</title>
        <authorList>
            <person name="Gilroy R."/>
            <person name="Ravi A."/>
            <person name="Getino M."/>
            <person name="Pursley I."/>
            <person name="Horton D.L."/>
            <person name="Alikhan N.F."/>
            <person name="Baker D."/>
            <person name="Gharbi K."/>
            <person name="Hall N."/>
            <person name="Watson M."/>
            <person name="Adriaenssens E.M."/>
            <person name="Foster-Nyarko E."/>
            <person name="Jarju S."/>
            <person name="Secka A."/>
            <person name="Antonio M."/>
            <person name="Oren A."/>
            <person name="Chaudhuri R.R."/>
            <person name="La Ragione R."/>
            <person name="Hildebrand F."/>
            <person name="Pallen M.J."/>
        </authorList>
    </citation>
    <scope>NUCLEOTIDE SEQUENCE</scope>
    <source>
        <strain evidence="9">B1-3475</strain>
    </source>
</reference>
<name>A0A9D9HLT1_9BACT</name>
<reference evidence="9" key="1">
    <citation type="submission" date="2020-10" db="EMBL/GenBank/DDBJ databases">
        <authorList>
            <person name="Gilroy R."/>
        </authorList>
    </citation>
    <scope>NUCLEOTIDE SEQUENCE</scope>
    <source>
        <strain evidence="9">B1-3475</strain>
    </source>
</reference>
<evidence type="ECO:0000256" key="7">
    <source>
        <dbReference type="SAM" id="Phobius"/>
    </source>
</evidence>
<evidence type="ECO:0000256" key="2">
    <source>
        <dbReference type="ARBA" id="ARBA00005236"/>
    </source>
</evidence>
<dbReference type="PANTHER" id="PTHR30489">
    <property type="entry name" value="LIPOPROTEIN-RELEASING SYSTEM TRANSMEMBRANE PROTEIN LOLE"/>
    <property type="match status" value="1"/>
</dbReference>
<comment type="caution">
    <text evidence="9">The sequence shown here is derived from an EMBL/GenBank/DDBJ whole genome shotgun (WGS) entry which is preliminary data.</text>
</comment>
<comment type="similarity">
    <text evidence="2">Belongs to the ABC-4 integral membrane protein family. LolC/E subfamily.</text>
</comment>
<feature type="transmembrane region" description="Helical" evidence="7">
    <location>
        <begin position="20"/>
        <end position="46"/>
    </location>
</feature>
<evidence type="ECO:0000313" key="9">
    <source>
        <dbReference type="EMBL" id="MBO8456172.1"/>
    </source>
</evidence>
<gene>
    <name evidence="9" type="ORF">IAC08_07195</name>
</gene>
<dbReference type="GO" id="GO:0098797">
    <property type="term" value="C:plasma membrane protein complex"/>
    <property type="evidence" value="ECO:0007669"/>
    <property type="project" value="TreeGrafter"/>
</dbReference>
<dbReference type="PANTHER" id="PTHR30489:SF0">
    <property type="entry name" value="LIPOPROTEIN-RELEASING SYSTEM TRANSMEMBRANE PROTEIN LOLE"/>
    <property type="match status" value="1"/>
</dbReference>
<evidence type="ECO:0000256" key="6">
    <source>
        <dbReference type="ARBA" id="ARBA00023136"/>
    </source>
</evidence>
<organism evidence="9 10">
    <name type="scientific">Candidatus Cryptobacteroides intestinigallinarum</name>
    <dbReference type="NCBI Taxonomy" id="2840767"/>
    <lineage>
        <taxon>Bacteria</taxon>
        <taxon>Pseudomonadati</taxon>
        <taxon>Bacteroidota</taxon>
        <taxon>Bacteroidia</taxon>
        <taxon>Bacteroidales</taxon>
        <taxon>Candidatus Cryptobacteroides</taxon>
    </lineage>
</organism>